<evidence type="ECO:0000313" key="4">
    <source>
        <dbReference type="Proteomes" id="UP000183940"/>
    </source>
</evidence>
<accession>A0A1L9QWJ6</accession>
<organism evidence="3 4">
    <name type="scientific">Roseofilum reptotaenium AO1-A</name>
    <dbReference type="NCBI Taxonomy" id="1925591"/>
    <lineage>
        <taxon>Bacteria</taxon>
        <taxon>Bacillati</taxon>
        <taxon>Cyanobacteriota</taxon>
        <taxon>Cyanophyceae</taxon>
        <taxon>Desertifilales</taxon>
        <taxon>Desertifilaceae</taxon>
        <taxon>Roseofilum</taxon>
    </lineage>
</organism>
<name>A0A1L9QWJ6_9CYAN</name>
<sequence length="401" mass="45105">METTSNALKISILVSDLSQAGAGRWGGAVRTFLLAQALTNLGHEVEILGFSFGEPPDTSESKYPIVCVPGVNYPGFFRSAQTLLKAIQGDILYALRPKPTSFGLALLKRMQRRCSVILDIDDWELSWHGGDQWRYRPGLKQFGRDILKPQGALRMPDHPLYLKWMENQVSLADAVTVHTRFLQERFGGVYVPNGKDTTLFNPQNYNPEVSRELYGLSDYRVLMFPGAPRPYKGIEDVLLALDKLDQPDLRVVIIGGSPYDDYDRHLQEKWGRWIIQIPKLPYEKMPEVVSAAHVVVVPQRNTPAALAQFPLKLTDAMAMSKPVLASNVGDLPEILGGTGYLVDPESPDQIANRIESIFKDLDLANEQGQKSRKRCMENYNIEAMSKELKTLIDNLRKHKTI</sequence>
<evidence type="ECO:0000259" key="2">
    <source>
        <dbReference type="Pfam" id="PF13439"/>
    </source>
</evidence>
<dbReference type="Gene3D" id="3.40.50.2000">
    <property type="entry name" value="Glycogen Phosphorylase B"/>
    <property type="match status" value="2"/>
</dbReference>
<keyword evidence="4" id="KW-1185">Reference proteome</keyword>
<dbReference type="GO" id="GO:0016757">
    <property type="term" value="F:glycosyltransferase activity"/>
    <property type="evidence" value="ECO:0007669"/>
    <property type="project" value="InterPro"/>
</dbReference>
<protein>
    <submittedName>
        <fullName evidence="3">Glycosyl transferase group 1</fullName>
    </submittedName>
</protein>
<keyword evidence="3" id="KW-0808">Transferase</keyword>
<dbReference type="PANTHER" id="PTHR12526">
    <property type="entry name" value="GLYCOSYLTRANSFERASE"/>
    <property type="match status" value="1"/>
</dbReference>
<dbReference type="CDD" id="cd03801">
    <property type="entry name" value="GT4_PimA-like"/>
    <property type="match status" value="1"/>
</dbReference>
<proteinExistence type="predicted"/>
<dbReference type="STRING" id="1925591.BI308_02650"/>
<feature type="domain" description="Glycosyl transferase family 1" evidence="1">
    <location>
        <begin position="217"/>
        <end position="374"/>
    </location>
</feature>
<comment type="caution">
    <text evidence="3">The sequence shown here is derived from an EMBL/GenBank/DDBJ whole genome shotgun (WGS) entry which is preliminary data.</text>
</comment>
<dbReference type="Proteomes" id="UP000183940">
    <property type="component" value="Unassembled WGS sequence"/>
</dbReference>
<dbReference type="InterPro" id="IPR028098">
    <property type="entry name" value="Glyco_trans_4-like_N"/>
</dbReference>
<feature type="domain" description="Glycosyltransferase subfamily 4-like N-terminal" evidence="2">
    <location>
        <begin position="26"/>
        <end position="188"/>
    </location>
</feature>
<gene>
    <name evidence="3" type="ORF">BI308_02650</name>
</gene>
<dbReference type="AlphaFoldDB" id="A0A1L9QWJ6"/>
<dbReference type="EMBL" id="MLAW01000003">
    <property type="protein sequence ID" value="OJJ26977.1"/>
    <property type="molecule type" value="Genomic_DNA"/>
</dbReference>
<evidence type="ECO:0000259" key="1">
    <source>
        <dbReference type="Pfam" id="PF00534"/>
    </source>
</evidence>
<evidence type="ECO:0000313" key="3">
    <source>
        <dbReference type="EMBL" id="OJJ26977.1"/>
    </source>
</evidence>
<dbReference type="SUPFAM" id="SSF53756">
    <property type="entry name" value="UDP-Glycosyltransferase/glycogen phosphorylase"/>
    <property type="match status" value="1"/>
</dbReference>
<dbReference type="Pfam" id="PF00534">
    <property type="entry name" value="Glycos_transf_1"/>
    <property type="match status" value="1"/>
</dbReference>
<dbReference type="PANTHER" id="PTHR12526:SF634">
    <property type="entry name" value="BLL3361 PROTEIN"/>
    <property type="match status" value="1"/>
</dbReference>
<reference evidence="3" key="1">
    <citation type="submission" date="2016-10" db="EMBL/GenBank/DDBJ databases">
        <title>CRISPR-Cas defence system in Roseofilum reptotaenium: evidence of a bacteriophage-cyanobacterium arms race in the coral black band disease.</title>
        <authorList>
            <person name="Buerger P."/>
            <person name="Wood-Charlson E.M."/>
            <person name="Weynberg K.D."/>
            <person name="Willis B."/>
            <person name="Van Oppen M.J."/>
        </authorList>
    </citation>
    <scope>NUCLEOTIDE SEQUENCE [LARGE SCALE GENOMIC DNA]</scope>
    <source>
        <strain evidence="3">AO1-A</strain>
    </source>
</reference>
<dbReference type="InterPro" id="IPR001296">
    <property type="entry name" value="Glyco_trans_1"/>
</dbReference>
<dbReference type="Pfam" id="PF13439">
    <property type="entry name" value="Glyco_transf_4"/>
    <property type="match status" value="1"/>
</dbReference>